<dbReference type="InterPro" id="IPR033459">
    <property type="entry name" value="AveC-like"/>
</dbReference>
<dbReference type="AlphaFoldDB" id="A0A857KWD2"/>
<dbReference type="EMBL" id="CP045810">
    <property type="protein sequence ID" value="QHN38077.1"/>
    <property type="molecule type" value="Genomic_DNA"/>
</dbReference>
<feature type="transmembrane region" description="Helical" evidence="2">
    <location>
        <begin position="39"/>
        <end position="56"/>
    </location>
</feature>
<feature type="region of interest" description="Disordered" evidence="1">
    <location>
        <begin position="1"/>
        <end position="29"/>
    </location>
</feature>
<feature type="transmembrane region" description="Helical" evidence="2">
    <location>
        <begin position="122"/>
        <end position="143"/>
    </location>
</feature>
<feature type="transmembrane region" description="Helical" evidence="2">
    <location>
        <begin position="297"/>
        <end position="321"/>
    </location>
</feature>
<feature type="transmembrane region" description="Helical" evidence="2">
    <location>
        <begin position="163"/>
        <end position="186"/>
    </location>
</feature>
<feature type="transmembrane region" description="Helical" evidence="2">
    <location>
        <begin position="251"/>
        <end position="272"/>
    </location>
</feature>
<feature type="compositionally biased region" description="Basic and acidic residues" evidence="1">
    <location>
        <begin position="1"/>
        <end position="10"/>
    </location>
</feature>
<gene>
    <name evidence="3" type="ORF">GII30_01745</name>
</gene>
<organism evidence="3">
    <name type="scientific">Gordonia amarae</name>
    <dbReference type="NCBI Taxonomy" id="36821"/>
    <lineage>
        <taxon>Bacteria</taxon>
        <taxon>Bacillati</taxon>
        <taxon>Actinomycetota</taxon>
        <taxon>Actinomycetes</taxon>
        <taxon>Mycobacteriales</taxon>
        <taxon>Gordoniaceae</taxon>
        <taxon>Gordonia</taxon>
    </lineage>
</organism>
<reference evidence="3" key="1">
    <citation type="journal article" date="2021" name="Nat. Microbiol.">
        <title>Cocultivation of an ultrasmall environmental parasitic bacterium with lytic ability against bacteria associated with wastewater foams.</title>
        <authorList>
            <person name="Batinovic S."/>
            <person name="Rose J.J.A."/>
            <person name="Ratcliffe J."/>
            <person name="Seviour R.J."/>
            <person name="Petrovski S."/>
        </authorList>
    </citation>
    <scope>NUCLEOTIDE SEQUENCE</scope>
    <source>
        <strain evidence="3">CON44</strain>
    </source>
</reference>
<proteinExistence type="predicted"/>
<evidence type="ECO:0000256" key="2">
    <source>
        <dbReference type="SAM" id="Phobius"/>
    </source>
</evidence>
<dbReference type="RefSeq" id="WP_005188848.1">
    <property type="nucleotide sequence ID" value="NZ_CP045804.1"/>
</dbReference>
<name>A0A857KWD2_9ACTN</name>
<feature type="transmembrane region" description="Helical" evidence="2">
    <location>
        <begin position="198"/>
        <end position="218"/>
    </location>
</feature>
<keyword evidence="2" id="KW-0812">Transmembrane</keyword>
<evidence type="ECO:0000256" key="1">
    <source>
        <dbReference type="SAM" id="MobiDB-lite"/>
    </source>
</evidence>
<accession>A0A857KWD2</accession>
<feature type="transmembrane region" description="Helical" evidence="2">
    <location>
        <begin position="87"/>
        <end position="110"/>
    </location>
</feature>
<feature type="region of interest" description="Disordered" evidence="1">
    <location>
        <begin position="345"/>
        <end position="388"/>
    </location>
</feature>
<dbReference type="Pfam" id="PF17198">
    <property type="entry name" value="AveC_like"/>
    <property type="match status" value="1"/>
</dbReference>
<evidence type="ECO:0000313" key="3">
    <source>
        <dbReference type="EMBL" id="QHN38077.1"/>
    </source>
</evidence>
<keyword evidence="2" id="KW-0472">Membrane</keyword>
<sequence length="388" mass="42878">MTTSKSHESTPEIIEPPASGAPPPIPSGGGRKPLSWKAITGWVLFLALTVLILATAQRNGPASPDNVNPDGAGKPPPVEPLWSAIDFVFWGQVLGAVLLAITIVVSALVWRRHPGHPTILMVLVSSTLFWWDPINNWMIGLVYNPDLWHFPRDIPWLNISPIIMPLTSVIYAPYVLLPYFLAMPLLKAIQRRRGPDAFVWRHPLISIALMTFVIGAVWDAAQEVLLTRTQFLTYSHVIEFGSIDVGKNSQFPMLMASVLITIIMIPASVLLYRDDTGKSQAEKIAQRFRLHAKRPTLATFLVMLVTITTAMMTFSSVFWLVRATGAADTVACPWPYPEAKTWDPKGYYESQGAQGPFTPGKASDWQIGQPDGRPTSVTVESDRCRTDG</sequence>
<protein>
    <submittedName>
        <fullName evidence="3">Spirocyclase, AveC family</fullName>
    </submittedName>
</protein>
<keyword evidence="2" id="KW-1133">Transmembrane helix</keyword>